<accession>A0A4C1WN23</accession>
<evidence type="ECO:0000256" key="1">
    <source>
        <dbReference type="SAM" id="MobiDB-lite"/>
    </source>
</evidence>
<dbReference type="Proteomes" id="UP000299102">
    <property type="component" value="Unassembled WGS sequence"/>
</dbReference>
<evidence type="ECO:0000313" key="2">
    <source>
        <dbReference type="EMBL" id="GBP51527.1"/>
    </source>
</evidence>
<evidence type="ECO:0000313" key="3">
    <source>
        <dbReference type="Proteomes" id="UP000299102"/>
    </source>
</evidence>
<feature type="region of interest" description="Disordered" evidence="1">
    <location>
        <begin position="27"/>
        <end position="56"/>
    </location>
</feature>
<name>A0A4C1WN23_EUMVA</name>
<organism evidence="2 3">
    <name type="scientific">Eumeta variegata</name>
    <name type="common">Bagworm moth</name>
    <name type="synonym">Eumeta japonica</name>
    <dbReference type="NCBI Taxonomy" id="151549"/>
    <lineage>
        <taxon>Eukaryota</taxon>
        <taxon>Metazoa</taxon>
        <taxon>Ecdysozoa</taxon>
        <taxon>Arthropoda</taxon>
        <taxon>Hexapoda</taxon>
        <taxon>Insecta</taxon>
        <taxon>Pterygota</taxon>
        <taxon>Neoptera</taxon>
        <taxon>Endopterygota</taxon>
        <taxon>Lepidoptera</taxon>
        <taxon>Glossata</taxon>
        <taxon>Ditrysia</taxon>
        <taxon>Tineoidea</taxon>
        <taxon>Psychidae</taxon>
        <taxon>Oiketicinae</taxon>
        <taxon>Eumeta</taxon>
    </lineage>
</organism>
<sequence length="102" mass="11936">MHSVRREFWGSHAQAEPLKLRRYSVKEAQESASPRAGGPLYDLHFQGNRNDRPARSARRRATAALFMREFTSEWVTYCYNHRQDQRVCVQMTSAVNNPKHCQ</sequence>
<dbReference type="AlphaFoldDB" id="A0A4C1WN23"/>
<comment type="caution">
    <text evidence="2">The sequence shown here is derived from an EMBL/GenBank/DDBJ whole genome shotgun (WGS) entry which is preliminary data.</text>
</comment>
<proteinExistence type="predicted"/>
<gene>
    <name evidence="2" type="ORF">EVAR_44503_1</name>
</gene>
<keyword evidence="3" id="KW-1185">Reference proteome</keyword>
<dbReference type="EMBL" id="BGZK01000582">
    <property type="protein sequence ID" value="GBP51527.1"/>
    <property type="molecule type" value="Genomic_DNA"/>
</dbReference>
<reference evidence="2 3" key="1">
    <citation type="journal article" date="2019" name="Commun. Biol.">
        <title>The bagworm genome reveals a unique fibroin gene that provides high tensile strength.</title>
        <authorList>
            <person name="Kono N."/>
            <person name="Nakamura H."/>
            <person name="Ohtoshi R."/>
            <person name="Tomita M."/>
            <person name="Numata K."/>
            <person name="Arakawa K."/>
        </authorList>
    </citation>
    <scope>NUCLEOTIDE SEQUENCE [LARGE SCALE GENOMIC DNA]</scope>
</reference>
<protein>
    <submittedName>
        <fullName evidence="2">Uncharacterized protein</fullName>
    </submittedName>
</protein>